<dbReference type="EMBL" id="MRZV01000024">
    <property type="protein sequence ID" value="PIK61810.1"/>
    <property type="molecule type" value="Genomic_DNA"/>
</dbReference>
<protein>
    <submittedName>
        <fullName evidence="3">Putative carbohydrate sulfotransferase 15</fullName>
    </submittedName>
</protein>
<keyword evidence="4" id="KW-1185">Reference proteome</keyword>
<organism evidence="3 4">
    <name type="scientific">Stichopus japonicus</name>
    <name type="common">Sea cucumber</name>
    <dbReference type="NCBI Taxonomy" id="307972"/>
    <lineage>
        <taxon>Eukaryota</taxon>
        <taxon>Metazoa</taxon>
        <taxon>Echinodermata</taxon>
        <taxon>Eleutherozoa</taxon>
        <taxon>Echinozoa</taxon>
        <taxon>Holothuroidea</taxon>
        <taxon>Aspidochirotacea</taxon>
        <taxon>Aspidochirotida</taxon>
        <taxon>Stichopodidae</taxon>
        <taxon>Apostichopus</taxon>
    </lineage>
</organism>
<evidence type="ECO:0000313" key="3">
    <source>
        <dbReference type="EMBL" id="PIK61810.1"/>
    </source>
</evidence>
<dbReference type="OrthoDB" id="8068875at2759"/>
<evidence type="ECO:0000313" key="4">
    <source>
        <dbReference type="Proteomes" id="UP000230750"/>
    </source>
</evidence>
<proteinExistence type="predicted"/>
<dbReference type="Gene3D" id="3.40.50.300">
    <property type="entry name" value="P-loop containing nucleotide triphosphate hydrolases"/>
    <property type="match status" value="1"/>
</dbReference>
<feature type="domain" description="Sulfotransferase" evidence="2">
    <location>
        <begin position="225"/>
        <end position="366"/>
    </location>
</feature>
<gene>
    <name evidence="3" type="ORF">BSL78_01265</name>
</gene>
<dbReference type="AlphaFoldDB" id="A0A2G8LNQ5"/>
<sequence length="405" mass="47448">MESKQFNVVILTFAIVGVCLYIYWPDDSYIPLPLHENLSLNQIDERRELPLAGDASSGRLPPDQWKSFLPELFDHIQSNFSSKYHNPCWEDAGSLRCLPYFYQIGSYKCGTTDLWDKLVQHPDVLPVAKEPHWWAWRRFGYTSLPLHKPLILKIRNITGEGHDRSLQWYYNFISDQAITQLKNNSKLVFGDASISNLWGLADFKWQKHFPNAREPPIYLADLIHTLQPKAKITAILRNPVDKLWTTYMLGDRYKKISFKAYFDSMVKKAAACEKQHTIRYCAFVHGSSSPTAPYGNHLYQGKYAIYLREWVETFGLENIHVLRLEDWKNNTIRELDGVIRYLDLEPLTIESMNRIVDRSVKNVNKKAVDREVVMTPSMRSVVEEYYRPWNVILSELLKDPKYLWH</sequence>
<dbReference type="Pfam" id="PF00685">
    <property type="entry name" value="Sulfotransfer_1"/>
    <property type="match status" value="1"/>
</dbReference>
<dbReference type="SUPFAM" id="SSF52540">
    <property type="entry name" value="P-loop containing nucleoside triphosphate hydrolases"/>
    <property type="match status" value="1"/>
</dbReference>
<reference evidence="3 4" key="1">
    <citation type="journal article" date="2017" name="PLoS Biol.">
        <title>The sea cucumber genome provides insights into morphological evolution and visceral regeneration.</title>
        <authorList>
            <person name="Zhang X."/>
            <person name="Sun L."/>
            <person name="Yuan J."/>
            <person name="Sun Y."/>
            <person name="Gao Y."/>
            <person name="Zhang L."/>
            <person name="Li S."/>
            <person name="Dai H."/>
            <person name="Hamel J.F."/>
            <person name="Liu C."/>
            <person name="Yu Y."/>
            <person name="Liu S."/>
            <person name="Lin W."/>
            <person name="Guo K."/>
            <person name="Jin S."/>
            <person name="Xu P."/>
            <person name="Storey K.B."/>
            <person name="Huan P."/>
            <person name="Zhang T."/>
            <person name="Zhou Y."/>
            <person name="Zhang J."/>
            <person name="Lin C."/>
            <person name="Li X."/>
            <person name="Xing L."/>
            <person name="Huo D."/>
            <person name="Sun M."/>
            <person name="Wang L."/>
            <person name="Mercier A."/>
            <person name="Li F."/>
            <person name="Yang H."/>
            <person name="Xiang J."/>
        </authorList>
    </citation>
    <scope>NUCLEOTIDE SEQUENCE [LARGE SCALE GENOMIC DNA]</scope>
    <source>
        <strain evidence="3">Shaxun</strain>
        <tissue evidence="3">Muscle</tissue>
    </source>
</reference>
<dbReference type="PANTHER" id="PTHR15723:SF0">
    <property type="entry name" value="CARBOHYDRATE SULFOTRANSFERASE 15"/>
    <property type="match status" value="1"/>
</dbReference>
<evidence type="ECO:0000259" key="2">
    <source>
        <dbReference type="Pfam" id="PF00685"/>
    </source>
</evidence>
<keyword evidence="1" id="KW-1133">Transmembrane helix</keyword>
<dbReference type="Proteomes" id="UP000230750">
    <property type="component" value="Unassembled WGS sequence"/>
</dbReference>
<dbReference type="PANTHER" id="PTHR15723">
    <property type="entry name" value="CARBOHYDRATE SULFOTRANSFERASE 15"/>
    <property type="match status" value="1"/>
</dbReference>
<name>A0A2G8LNQ5_STIJA</name>
<dbReference type="GO" id="GO:0050659">
    <property type="term" value="F:N-acetylgalactosamine 4-sulfate 6-O-sulfotransferase activity"/>
    <property type="evidence" value="ECO:0007669"/>
    <property type="project" value="TreeGrafter"/>
</dbReference>
<keyword evidence="1" id="KW-0812">Transmembrane</keyword>
<dbReference type="InterPro" id="IPR000863">
    <property type="entry name" value="Sulfotransferase_dom"/>
</dbReference>
<accession>A0A2G8LNQ5</accession>
<keyword evidence="3" id="KW-0808">Transferase</keyword>
<dbReference type="InterPro" id="IPR052654">
    <property type="entry name" value="CS_Sulfotransferase"/>
</dbReference>
<dbReference type="InterPro" id="IPR027417">
    <property type="entry name" value="P-loop_NTPase"/>
</dbReference>
<dbReference type="GO" id="GO:0019319">
    <property type="term" value="P:hexose biosynthetic process"/>
    <property type="evidence" value="ECO:0007669"/>
    <property type="project" value="TreeGrafter"/>
</dbReference>
<comment type="caution">
    <text evidence="3">The sequence shown here is derived from an EMBL/GenBank/DDBJ whole genome shotgun (WGS) entry which is preliminary data.</text>
</comment>
<feature type="transmembrane region" description="Helical" evidence="1">
    <location>
        <begin position="7"/>
        <end position="24"/>
    </location>
</feature>
<keyword evidence="1" id="KW-0472">Membrane</keyword>
<evidence type="ECO:0000256" key="1">
    <source>
        <dbReference type="SAM" id="Phobius"/>
    </source>
</evidence>